<evidence type="ECO:0000313" key="10">
    <source>
        <dbReference type="EMBL" id="GAA0452026.1"/>
    </source>
</evidence>
<proteinExistence type="inferred from homology"/>
<dbReference type="PROSITE" id="PS51257">
    <property type="entry name" value="PROKAR_LIPOPROTEIN"/>
    <property type="match status" value="1"/>
</dbReference>
<reference evidence="10 11" key="1">
    <citation type="journal article" date="2019" name="Int. J. Syst. Evol. Microbiol.">
        <title>The Global Catalogue of Microorganisms (GCM) 10K type strain sequencing project: providing services to taxonomists for standard genome sequencing and annotation.</title>
        <authorList>
            <consortium name="The Broad Institute Genomics Platform"/>
            <consortium name="The Broad Institute Genome Sequencing Center for Infectious Disease"/>
            <person name="Wu L."/>
            <person name="Ma J."/>
        </authorList>
    </citation>
    <scope>NUCLEOTIDE SEQUENCE [LARGE SCALE GENOMIC DNA]</scope>
    <source>
        <strain evidence="10 11">JCM 14193</strain>
    </source>
</reference>
<evidence type="ECO:0000256" key="3">
    <source>
        <dbReference type="ARBA" id="ARBA00022729"/>
    </source>
</evidence>
<dbReference type="EMBL" id="BAAACZ010000003">
    <property type="protein sequence ID" value="GAA0452026.1"/>
    <property type="molecule type" value="Genomic_DNA"/>
</dbReference>
<gene>
    <name evidence="10" type="primary">artP</name>
    <name evidence="10" type="ORF">GCM10008935_03270</name>
</gene>
<dbReference type="InterPro" id="IPR001320">
    <property type="entry name" value="Iontro_rcpt_C"/>
</dbReference>
<evidence type="ECO:0000256" key="4">
    <source>
        <dbReference type="ARBA" id="ARBA00023139"/>
    </source>
</evidence>
<sequence length="266" mass="29264">MHKKHWGIILLFGFMLVSLVACGGEDPTESSAEASEEIEAPSGEQVIQMATSADFPPFESINEHGEFVGFDIDLAHKIAEELGYGLEIQDMNFDGLIGALQSERADMVMAGMSATEERQENVDFSTSYHSSGEMFITQNGSDITSIEDIEGKTVGVQLGTIQEEGAEILQEEYDFEIHAVDEATNIIQELITNRIDVGYMDTTVAEGYIEKQDLAGFEDPTEASPGMAIAFPKGSDLQDEVNEVIDQFIEDGTILELEEKWELDES</sequence>
<name>A0ABN0ZLL1_9BACI</name>
<evidence type="ECO:0000256" key="6">
    <source>
        <dbReference type="RuleBase" id="RU003744"/>
    </source>
</evidence>
<keyword evidence="3 7" id="KW-0732">Signal</keyword>
<dbReference type="InterPro" id="IPR018313">
    <property type="entry name" value="SBP_3_CS"/>
</dbReference>
<evidence type="ECO:0000259" key="9">
    <source>
        <dbReference type="SMART" id="SM00079"/>
    </source>
</evidence>
<evidence type="ECO:0000256" key="2">
    <source>
        <dbReference type="ARBA" id="ARBA00010333"/>
    </source>
</evidence>
<feature type="domain" description="Solute-binding protein family 3/N-terminal" evidence="8">
    <location>
        <begin position="46"/>
        <end position="265"/>
    </location>
</feature>
<dbReference type="SMART" id="SM00079">
    <property type="entry name" value="PBPe"/>
    <property type="match status" value="1"/>
</dbReference>
<evidence type="ECO:0000259" key="8">
    <source>
        <dbReference type="SMART" id="SM00062"/>
    </source>
</evidence>
<feature type="signal peptide" evidence="7">
    <location>
        <begin position="1"/>
        <end position="23"/>
    </location>
</feature>
<dbReference type="PANTHER" id="PTHR35936">
    <property type="entry name" value="MEMBRANE-BOUND LYTIC MUREIN TRANSGLYCOSYLASE F"/>
    <property type="match status" value="1"/>
</dbReference>
<dbReference type="Gene3D" id="3.40.190.10">
    <property type="entry name" value="Periplasmic binding protein-like II"/>
    <property type="match status" value="2"/>
</dbReference>
<evidence type="ECO:0000313" key="11">
    <source>
        <dbReference type="Proteomes" id="UP001500740"/>
    </source>
</evidence>
<evidence type="ECO:0000256" key="1">
    <source>
        <dbReference type="ARBA" id="ARBA00004196"/>
    </source>
</evidence>
<organism evidence="10 11">
    <name type="scientific">Alkalibacillus silvisoli</name>
    <dbReference type="NCBI Taxonomy" id="392823"/>
    <lineage>
        <taxon>Bacteria</taxon>
        <taxon>Bacillati</taxon>
        <taxon>Bacillota</taxon>
        <taxon>Bacilli</taxon>
        <taxon>Bacillales</taxon>
        <taxon>Bacillaceae</taxon>
        <taxon>Alkalibacillus</taxon>
    </lineage>
</organism>
<accession>A0ABN0ZLL1</accession>
<comment type="caution">
    <text evidence="10">The sequence shown here is derived from an EMBL/GenBank/DDBJ whole genome shotgun (WGS) entry which is preliminary data.</text>
</comment>
<dbReference type="InterPro" id="IPR001638">
    <property type="entry name" value="Solute-binding_3/MltF_N"/>
</dbReference>
<keyword evidence="5" id="KW-0449">Lipoprotein</keyword>
<comment type="subcellular location">
    <subcellularLocation>
        <location evidence="1">Cell envelope</location>
    </subcellularLocation>
</comment>
<evidence type="ECO:0000256" key="5">
    <source>
        <dbReference type="ARBA" id="ARBA00023288"/>
    </source>
</evidence>
<protein>
    <submittedName>
        <fullName evidence="10">Arginine ABC transporter substrate-binding protein ArtP</fullName>
    </submittedName>
</protein>
<feature type="domain" description="Ionotropic glutamate receptor C-terminal" evidence="9">
    <location>
        <begin position="46"/>
        <end position="264"/>
    </location>
</feature>
<keyword evidence="4" id="KW-0564">Palmitate</keyword>
<keyword evidence="11" id="KW-1185">Reference proteome</keyword>
<evidence type="ECO:0000256" key="7">
    <source>
        <dbReference type="SAM" id="SignalP"/>
    </source>
</evidence>
<dbReference type="PANTHER" id="PTHR35936:SF17">
    <property type="entry name" value="ARGININE-BINDING EXTRACELLULAR PROTEIN ARTP"/>
    <property type="match status" value="1"/>
</dbReference>
<dbReference type="Proteomes" id="UP001500740">
    <property type="component" value="Unassembled WGS sequence"/>
</dbReference>
<dbReference type="SUPFAM" id="SSF53850">
    <property type="entry name" value="Periplasmic binding protein-like II"/>
    <property type="match status" value="1"/>
</dbReference>
<dbReference type="PROSITE" id="PS01039">
    <property type="entry name" value="SBP_BACTERIAL_3"/>
    <property type="match status" value="1"/>
</dbReference>
<dbReference type="Pfam" id="PF00497">
    <property type="entry name" value="SBP_bac_3"/>
    <property type="match status" value="1"/>
</dbReference>
<dbReference type="SMART" id="SM00062">
    <property type="entry name" value="PBPb"/>
    <property type="match status" value="1"/>
</dbReference>
<dbReference type="RefSeq" id="WP_343781340.1">
    <property type="nucleotide sequence ID" value="NZ_BAAACZ010000003.1"/>
</dbReference>
<comment type="similarity">
    <text evidence="2 6">Belongs to the bacterial solute-binding protein 3 family.</text>
</comment>
<feature type="chain" id="PRO_5047513148" evidence="7">
    <location>
        <begin position="24"/>
        <end position="266"/>
    </location>
</feature>